<dbReference type="EMBL" id="MFEN01000014">
    <property type="protein sequence ID" value="OGE84388.1"/>
    <property type="molecule type" value="Genomic_DNA"/>
</dbReference>
<name>A0A1F5P3D0_9BACT</name>
<gene>
    <name evidence="2" type="ORF">A2846_01225</name>
</gene>
<dbReference type="Proteomes" id="UP000176339">
    <property type="component" value="Unassembled WGS sequence"/>
</dbReference>
<sequence>MSMTTEKGWPFRPGLSITSEAQPVPFSSLKANDKCIPAVDSEKPLYERRRMMKLDGEYKKEGGQTHGNAVIYGGPSENQGITHIPEGTHVIKS</sequence>
<reference evidence="2 3" key="1">
    <citation type="journal article" date="2016" name="Nat. Commun.">
        <title>Thousands of microbial genomes shed light on interconnected biogeochemical processes in an aquifer system.</title>
        <authorList>
            <person name="Anantharaman K."/>
            <person name="Brown C.T."/>
            <person name="Hug L.A."/>
            <person name="Sharon I."/>
            <person name="Castelle C.J."/>
            <person name="Probst A.J."/>
            <person name="Thomas B.C."/>
            <person name="Singh A."/>
            <person name="Wilkins M.J."/>
            <person name="Karaoz U."/>
            <person name="Brodie E.L."/>
            <person name="Williams K.H."/>
            <person name="Hubbard S.S."/>
            <person name="Banfield J.F."/>
        </authorList>
    </citation>
    <scope>NUCLEOTIDE SEQUENCE [LARGE SCALE GENOMIC DNA]</scope>
</reference>
<comment type="caution">
    <text evidence="2">The sequence shown here is derived from an EMBL/GenBank/DDBJ whole genome shotgun (WGS) entry which is preliminary data.</text>
</comment>
<organism evidence="2 3">
    <name type="scientific">Candidatus Doudnabacteria bacterium RIFCSPHIGHO2_01_FULL_49_9</name>
    <dbReference type="NCBI Taxonomy" id="1817827"/>
    <lineage>
        <taxon>Bacteria</taxon>
        <taxon>Candidatus Doudnaibacteriota</taxon>
    </lineage>
</organism>
<evidence type="ECO:0000256" key="1">
    <source>
        <dbReference type="SAM" id="MobiDB-lite"/>
    </source>
</evidence>
<proteinExistence type="predicted"/>
<dbReference type="AlphaFoldDB" id="A0A1F5P3D0"/>
<accession>A0A1F5P3D0</accession>
<protein>
    <submittedName>
        <fullName evidence="2">Uncharacterized protein</fullName>
    </submittedName>
</protein>
<feature type="region of interest" description="Disordered" evidence="1">
    <location>
        <begin position="57"/>
        <end position="93"/>
    </location>
</feature>
<evidence type="ECO:0000313" key="2">
    <source>
        <dbReference type="EMBL" id="OGE84388.1"/>
    </source>
</evidence>
<evidence type="ECO:0000313" key="3">
    <source>
        <dbReference type="Proteomes" id="UP000176339"/>
    </source>
</evidence>